<evidence type="ECO:0000313" key="3">
    <source>
        <dbReference type="Proteomes" id="UP000194816"/>
    </source>
</evidence>
<dbReference type="Pfam" id="PF09643">
    <property type="entry name" value="YopX"/>
    <property type="match status" value="1"/>
</dbReference>
<dbReference type="InterPro" id="IPR019096">
    <property type="entry name" value="YopX_protein"/>
</dbReference>
<reference evidence="2 3" key="1">
    <citation type="submission" date="2016-10" db="EMBL/GenBank/DDBJ databases">
        <title>Comparative genomics of Bacillus thuringiensis reveals a path to pathogens against multiple invertebrate hosts.</title>
        <authorList>
            <person name="Zheng J."/>
            <person name="Gao Q."/>
            <person name="Liu H."/>
            <person name="Peng D."/>
            <person name="Ruan L."/>
            <person name="Sun M."/>
        </authorList>
    </citation>
    <scope>NUCLEOTIDE SEQUENCE [LARGE SCALE GENOMIC DNA]</scope>
    <source>
        <strain evidence="2">BGSC 4AU1</strain>
    </source>
</reference>
<dbReference type="NCBIfam" id="TIGR01671">
    <property type="entry name" value="phage_TIGR01671"/>
    <property type="match status" value="1"/>
</dbReference>
<dbReference type="InterPro" id="IPR023385">
    <property type="entry name" value="YopX-like_C"/>
</dbReference>
<protein>
    <recommendedName>
        <fullName evidence="1">YopX protein domain-containing protein</fullName>
    </recommendedName>
</protein>
<name>A0A9X6LK27_BACUH</name>
<proteinExistence type="predicted"/>
<dbReference type="Gene3D" id="2.30.30.290">
    <property type="entry name" value="YopX-like domains"/>
    <property type="match status" value="1"/>
</dbReference>
<organism evidence="2 3">
    <name type="scientific">Bacillus thuringiensis subsp. higo</name>
    <dbReference type="NCBI Taxonomy" id="132266"/>
    <lineage>
        <taxon>Bacteria</taxon>
        <taxon>Bacillati</taxon>
        <taxon>Bacillota</taxon>
        <taxon>Bacilli</taxon>
        <taxon>Bacillales</taxon>
        <taxon>Bacillaceae</taxon>
        <taxon>Bacillus</taxon>
        <taxon>Bacillus cereus group</taxon>
    </lineage>
</organism>
<dbReference type="RefSeq" id="WP_172452099.1">
    <property type="nucleotide sequence ID" value="NZ_MOOK01000155.1"/>
</dbReference>
<dbReference type="AlphaFoldDB" id="A0A9X6LK27"/>
<evidence type="ECO:0000313" key="2">
    <source>
        <dbReference type="EMBL" id="OUB48141.1"/>
    </source>
</evidence>
<accession>A0A9X6LK27</accession>
<evidence type="ECO:0000259" key="1">
    <source>
        <dbReference type="Pfam" id="PF09643"/>
    </source>
</evidence>
<dbReference type="SUPFAM" id="SSF159006">
    <property type="entry name" value="YopX-like"/>
    <property type="match status" value="1"/>
</dbReference>
<dbReference type="EMBL" id="MOOK01000155">
    <property type="protein sequence ID" value="OUB48141.1"/>
    <property type="molecule type" value="Genomic_DNA"/>
</dbReference>
<dbReference type="Proteomes" id="UP000194816">
    <property type="component" value="Unassembled WGS sequence"/>
</dbReference>
<feature type="domain" description="YopX protein" evidence="1">
    <location>
        <begin position="5"/>
        <end position="132"/>
    </location>
</feature>
<comment type="caution">
    <text evidence="2">The sequence shown here is derived from an EMBL/GenBank/DDBJ whole genome shotgun (WGS) entry which is preliminary data.</text>
</comment>
<sequence length="135" mass="15961">MEGIKFRVWDKVANKWLDYEEIYFDQEGEVYLIEERTWAYQTYMHKENITENVETVRFTGLKDKNGKEIYEGDILKYEESINNGLRDIEVTRIAEVSFGLGMFWGGYGNNLAQVRREAKVIGNIYENPELLEESK</sequence>
<dbReference type="InterPro" id="IPR010024">
    <property type="entry name" value="CHP16711"/>
</dbReference>
<gene>
    <name evidence="2" type="ORF">BK716_19725</name>
</gene>